<dbReference type="Gene3D" id="1.20.1250.20">
    <property type="entry name" value="MFS general substrate transporter like domains"/>
    <property type="match status" value="1"/>
</dbReference>
<dbReference type="AlphaFoldDB" id="A0A6G6WLG4"/>
<dbReference type="Pfam" id="PF05977">
    <property type="entry name" value="MFS_3"/>
    <property type="match status" value="1"/>
</dbReference>
<organism evidence="8 9">
    <name type="scientific">Nocardioides anomalus</name>
    <dbReference type="NCBI Taxonomy" id="2712223"/>
    <lineage>
        <taxon>Bacteria</taxon>
        <taxon>Bacillati</taxon>
        <taxon>Actinomycetota</taxon>
        <taxon>Actinomycetes</taxon>
        <taxon>Propionibacteriales</taxon>
        <taxon>Nocardioidaceae</taxon>
        <taxon>Nocardioides</taxon>
    </lineage>
</organism>
<keyword evidence="4 7" id="KW-0812">Transmembrane</keyword>
<feature type="transmembrane region" description="Helical" evidence="7">
    <location>
        <begin position="260"/>
        <end position="280"/>
    </location>
</feature>
<keyword evidence="5 7" id="KW-1133">Transmembrane helix</keyword>
<evidence type="ECO:0000256" key="7">
    <source>
        <dbReference type="SAM" id="Phobius"/>
    </source>
</evidence>
<dbReference type="KEGG" id="nano:G5V58_22560"/>
<evidence type="ECO:0000256" key="1">
    <source>
        <dbReference type="ARBA" id="ARBA00004429"/>
    </source>
</evidence>
<dbReference type="CDD" id="cd06173">
    <property type="entry name" value="MFS_MefA_like"/>
    <property type="match status" value="1"/>
</dbReference>
<feature type="transmembrane region" description="Helical" evidence="7">
    <location>
        <begin position="362"/>
        <end position="385"/>
    </location>
</feature>
<name>A0A6G6WLG4_9ACTN</name>
<dbReference type="InterPro" id="IPR010290">
    <property type="entry name" value="TM_effector"/>
</dbReference>
<feature type="transmembrane region" description="Helical" evidence="7">
    <location>
        <begin position="20"/>
        <end position="43"/>
    </location>
</feature>
<evidence type="ECO:0000256" key="5">
    <source>
        <dbReference type="ARBA" id="ARBA00022989"/>
    </source>
</evidence>
<protein>
    <submittedName>
        <fullName evidence="8">MFS transporter</fullName>
    </submittedName>
</protein>
<feature type="transmembrane region" description="Helical" evidence="7">
    <location>
        <begin position="223"/>
        <end position="240"/>
    </location>
</feature>
<reference evidence="8 9" key="1">
    <citation type="submission" date="2020-02" db="EMBL/GenBank/DDBJ databases">
        <title>Full genome sequence of Nocardioides sp. R-3366.</title>
        <authorList>
            <person name="Im W.-T."/>
        </authorList>
    </citation>
    <scope>NUCLEOTIDE SEQUENCE [LARGE SCALE GENOMIC DNA]</scope>
    <source>
        <strain evidence="8 9">R-3366</strain>
    </source>
</reference>
<evidence type="ECO:0000256" key="6">
    <source>
        <dbReference type="ARBA" id="ARBA00023136"/>
    </source>
</evidence>
<accession>A0A6G6WLG4</accession>
<evidence type="ECO:0000313" key="8">
    <source>
        <dbReference type="EMBL" id="QIG46178.1"/>
    </source>
</evidence>
<feature type="transmembrane region" description="Helical" evidence="7">
    <location>
        <begin position="320"/>
        <end position="342"/>
    </location>
</feature>
<feature type="transmembrane region" description="Helical" evidence="7">
    <location>
        <begin position="49"/>
        <end position="68"/>
    </location>
</feature>
<keyword evidence="2" id="KW-0813">Transport</keyword>
<evidence type="ECO:0000256" key="3">
    <source>
        <dbReference type="ARBA" id="ARBA00022475"/>
    </source>
</evidence>
<dbReference type="SUPFAM" id="SSF103473">
    <property type="entry name" value="MFS general substrate transporter"/>
    <property type="match status" value="1"/>
</dbReference>
<evidence type="ECO:0000313" key="9">
    <source>
        <dbReference type="Proteomes" id="UP000502996"/>
    </source>
</evidence>
<gene>
    <name evidence="8" type="ORF">G5V58_22560</name>
</gene>
<evidence type="ECO:0000256" key="2">
    <source>
        <dbReference type="ARBA" id="ARBA00022448"/>
    </source>
</evidence>
<sequence length="421" mass="43162">MRSLVADARPLQEGHFRRLWLANIVTVIGAQLTIVAVPAQIYADTGSSAYVGLTGVFGLVPLVVFGLYGGALADVFDRRTILVITTTGLIGTSALFWVQAALGGTNVWLLLALFSVQQAFFAVNQPTRSAVLPKILPAELLPAANSLNMTVFQAGAIGGPLVAGALIPLVGLSWLYLVDTITLFATLFAVLRLPPLAVTDAAAAAPGVRAVVEGFAYLRHQPVLLMSFVVDIIAMVFGMPRALFPEIAHLDFGGPDEGGLAFALLFAAIPAGAVVGGVFSGWVSRVEAQGRAVIVCILIWGVAMAGFGLFVGLADVAPDLMLALALVMLALGGAADMASAAFRTSMLQSAADDAVRGRLQGVFIVVVAGGPRIADVLHGASAAAVGTAAAAAGGGVLVVIGTVVAALLAPAFVRYRITRTA</sequence>
<dbReference type="InterPro" id="IPR036259">
    <property type="entry name" value="MFS_trans_sf"/>
</dbReference>
<keyword evidence="9" id="KW-1185">Reference proteome</keyword>
<dbReference type="EMBL" id="CP049257">
    <property type="protein sequence ID" value="QIG46178.1"/>
    <property type="molecule type" value="Genomic_DNA"/>
</dbReference>
<feature type="transmembrane region" description="Helical" evidence="7">
    <location>
        <begin position="292"/>
        <end position="314"/>
    </location>
</feature>
<feature type="transmembrane region" description="Helical" evidence="7">
    <location>
        <begin position="391"/>
        <end position="413"/>
    </location>
</feature>
<evidence type="ECO:0000256" key="4">
    <source>
        <dbReference type="ARBA" id="ARBA00022692"/>
    </source>
</evidence>
<keyword evidence="3" id="KW-1003">Cell membrane</keyword>
<dbReference type="Proteomes" id="UP000502996">
    <property type="component" value="Chromosome"/>
</dbReference>
<comment type="subcellular location">
    <subcellularLocation>
        <location evidence="1">Cell inner membrane</location>
        <topology evidence="1">Multi-pass membrane protein</topology>
    </subcellularLocation>
</comment>
<feature type="transmembrane region" description="Helical" evidence="7">
    <location>
        <begin position="144"/>
        <end position="167"/>
    </location>
</feature>
<dbReference type="PANTHER" id="PTHR23513">
    <property type="entry name" value="INTEGRAL MEMBRANE EFFLUX PROTEIN-RELATED"/>
    <property type="match status" value="1"/>
</dbReference>
<dbReference type="GO" id="GO:0005886">
    <property type="term" value="C:plasma membrane"/>
    <property type="evidence" value="ECO:0007669"/>
    <property type="project" value="UniProtKB-SubCell"/>
</dbReference>
<keyword evidence="6 7" id="KW-0472">Membrane</keyword>
<proteinExistence type="predicted"/>
<dbReference type="PANTHER" id="PTHR23513:SF9">
    <property type="entry name" value="ENTEROBACTIN EXPORTER ENTS"/>
    <property type="match status" value="1"/>
</dbReference>
<feature type="transmembrane region" description="Helical" evidence="7">
    <location>
        <begin position="80"/>
        <end position="100"/>
    </location>
</feature>